<evidence type="ECO:0000313" key="2">
    <source>
        <dbReference type="EMBL" id="MDQ0161475.1"/>
    </source>
</evidence>
<keyword evidence="3" id="KW-1185">Reference proteome</keyword>
<name>A0ABT9VL27_9BACI</name>
<dbReference type="EMBL" id="JAUSTR010000001">
    <property type="protein sequence ID" value="MDQ0161475.1"/>
    <property type="molecule type" value="Genomic_DNA"/>
</dbReference>
<comment type="caution">
    <text evidence="2">The sequence shown here is derived from an EMBL/GenBank/DDBJ whole genome shotgun (WGS) entry which is preliminary data.</text>
</comment>
<organism evidence="2 3">
    <name type="scientific">Aeribacillus alveayuensis</name>
    <dbReference type="NCBI Taxonomy" id="279215"/>
    <lineage>
        <taxon>Bacteria</taxon>
        <taxon>Bacillati</taxon>
        <taxon>Bacillota</taxon>
        <taxon>Bacilli</taxon>
        <taxon>Bacillales</taxon>
        <taxon>Bacillaceae</taxon>
        <taxon>Aeribacillus</taxon>
    </lineage>
</organism>
<gene>
    <name evidence="2" type="ORF">J2S06_000545</name>
</gene>
<reference evidence="2 3" key="1">
    <citation type="submission" date="2023-07" db="EMBL/GenBank/DDBJ databases">
        <title>Genomic Encyclopedia of Type Strains, Phase IV (KMG-IV): sequencing the most valuable type-strain genomes for metagenomic binning, comparative biology and taxonomic classification.</title>
        <authorList>
            <person name="Goeker M."/>
        </authorList>
    </citation>
    <scope>NUCLEOTIDE SEQUENCE [LARGE SCALE GENOMIC DNA]</scope>
    <source>
        <strain evidence="2 3">DSM 19092</strain>
    </source>
</reference>
<evidence type="ECO:0000313" key="3">
    <source>
        <dbReference type="Proteomes" id="UP001225646"/>
    </source>
</evidence>
<proteinExistence type="predicted"/>
<accession>A0ABT9VL27</accession>
<feature type="signal peptide" evidence="1">
    <location>
        <begin position="1"/>
        <end position="22"/>
    </location>
</feature>
<dbReference type="RefSeq" id="WP_044896460.1">
    <property type="nucleotide sequence ID" value="NZ_JAUSTR010000001.1"/>
</dbReference>
<sequence>MKKLILSLLSICLFLFPTTSLADTAVGDVMITLGNDLTEQQKHDLLKEMNAPEKAQIVTVTNEEEHQYLGKYISKAQIGTRAISSSKITIEEKGSGLEVKTNHINWVTDEMYLNALMTAGVKDASIYVTAPFDVSGTAALTGLMKAYEISTDETIPEEVKQMANKELVETAKLGDKIGPENASALMAKVKEQIAENGFPQNDQELKEMIQQAAKDLNITLSDDDINNLIVLFNDLMDLNIDWNQVGDQLSKAKDKISKFLQSEEGQNFLQQLQDFFKSLWEAIVSIFQK</sequence>
<feature type="chain" id="PRO_5045842223" evidence="1">
    <location>
        <begin position="23"/>
        <end position="289"/>
    </location>
</feature>
<protein>
    <submittedName>
        <fullName evidence="2">Uncharacterized protein YpuA (DUF1002 family)</fullName>
    </submittedName>
</protein>
<evidence type="ECO:0000256" key="1">
    <source>
        <dbReference type="SAM" id="SignalP"/>
    </source>
</evidence>
<keyword evidence="1" id="KW-0732">Signal</keyword>
<dbReference type="InterPro" id="IPR009343">
    <property type="entry name" value="DUF1002"/>
</dbReference>
<dbReference type="Pfam" id="PF06207">
    <property type="entry name" value="DUF1002"/>
    <property type="match status" value="1"/>
</dbReference>
<dbReference type="Proteomes" id="UP001225646">
    <property type="component" value="Unassembled WGS sequence"/>
</dbReference>